<keyword evidence="3" id="KW-0539">Nucleus</keyword>
<feature type="region of interest" description="Disordered" evidence="5">
    <location>
        <begin position="1"/>
        <end position="20"/>
    </location>
</feature>
<accession>A0A6V2HV02</accession>
<evidence type="ECO:0000256" key="5">
    <source>
        <dbReference type="SAM" id="MobiDB-lite"/>
    </source>
</evidence>
<dbReference type="Pfam" id="PF00447">
    <property type="entry name" value="HSF_DNA-bind"/>
    <property type="match status" value="1"/>
</dbReference>
<dbReference type="EMBL" id="HBNS01028388">
    <property type="protein sequence ID" value="CAE4621335.1"/>
    <property type="molecule type" value="Transcribed_RNA"/>
</dbReference>
<evidence type="ECO:0000256" key="1">
    <source>
        <dbReference type="ARBA" id="ARBA00004123"/>
    </source>
</evidence>
<name>A0A6V2HV02_9STRA</name>
<dbReference type="AlphaFoldDB" id="A0A6V2HV02"/>
<dbReference type="FunFam" id="1.10.10.10:FF:000479">
    <property type="entry name" value="Predicted protein"/>
    <property type="match status" value="1"/>
</dbReference>
<dbReference type="EMBL" id="HBNS01028390">
    <property type="protein sequence ID" value="CAE4621340.1"/>
    <property type="molecule type" value="Transcribed_RNA"/>
</dbReference>
<proteinExistence type="inferred from homology"/>
<dbReference type="InterPro" id="IPR036390">
    <property type="entry name" value="WH_DNA-bd_sf"/>
</dbReference>
<reference evidence="8" key="1">
    <citation type="submission" date="2021-01" db="EMBL/GenBank/DDBJ databases">
        <authorList>
            <person name="Corre E."/>
            <person name="Pelletier E."/>
            <person name="Niang G."/>
            <person name="Scheremetjew M."/>
            <person name="Finn R."/>
            <person name="Kale V."/>
            <person name="Holt S."/>
            <person name="Cochrane G."/>
            <person name="Meng A."/>
            <person name="Brown T."/>
            <person name="Cohen L."/>
        </authorList>
    </citation>
    <scope>NUCLEOTIDE SEQUENCE</scope>
    <source>
        <strain evidence="8">GSO104</strain>
    </source>
</reference>
<dbReference type="SUPFAM" id="SSF46785">
    <property type="entry name" value="Winged helix' DNA-binding domain"/>
    <property type="match status" value="1"/>
</dbReference>
<evidence type="ECO:0000256" key="3">
    <source>
        <dbReference type="ARBA" id="ARBA00023242"/>
    </source>
</evidence>
<organism evidence="8">
    <name type="scientific">Ditylum brightwellii</name>
    <dbReference type="NCBI Taxonomy" id="49249"/>
    <lineage>
        <taxon>Eukaryota</taxon>
        <taxon>Sar</taxon>
        <taxon>Stramenopiles</taxon>
        <taxon>Ochrophyta</taxon>
        <taxon>Bacillariophyta</taxon>
        <taxon>Mediophyceae</taxon>
        <taxon>Lithodesmiophycidae</taxon>
        <taxon>Lithodesmiales</taxon>
        <taxon>Lithodesmiaceae</taxon>
        <taxon>Ditylum</taxon>
    </lineage>
</organism>
<feature type="compositionally biased region" description="Polar residues" evidence="5">
    <location>
        <begin position="1"/>
        <end position="14"/>
    </location>
</feature>
<sequence>MSSVNKGNHNASEGKSNDCIQKPNKMSVLTRLSKKYMFPLKLMRVLSMEEYSDIITWLPNGRAFVIISPSKLVSTVIPLFFKKVKYSSFLRKLARWGFQRNGSEKESGSFYHKNFQRDNEELCTKIRPGDALPLMNRAQSDKKNQETYGDCQAFQYQCKENQSDIAEVPEEVNMEGANTSRIQISSRPVDFYMARAQAQGKALHCADDLAHNKLHRNTTKRRQRQLFAELSASRLIDHNTTEATDKVKSSAYVSLVQKVMNIYLREKLLDIHYNALVLQNAFDYSTSLHLQLDYNLSMLRIMRQLNPDSTYNCPTRNSGDFSEINCKVEPNNKKEHVPIQCDRDASFVTL</sequence>
<evidence type="ECO:0000313" key="8">
    <source>
        <dbReference type="EMBL" id="CAE4621340.1"/>
    </source>
</evidence>
<dbReference type="GO" id="GO:0005634">
    <property type="term" value="C:nucleus"/>
    <property type="evidence" value="ECO:0007669"/>
    <property type="project" value="UniProtKB-SubCell"/>
</dbReference>
<dbReference type="Gene3D" id="1.10.10.10">
    <property type="entry name" value="Winged helix-like DNA-binding domain superfamily/Winged helix DNA-binding domain"/>
    <property type="match status" value="1"/>
</dbReference>
<evidence type="ECO:0000259" key="6">
    <source>
        <dbReference type="SMART" id="SM00415"/>
    </source>
</evidence>
<comment type="similarity">
    <text evidence="4">Belongs to the HSF family.</text>
</comment>
<dbReference type="PANTHER" id="PTHR10015">
    <property type="entry name" value="HEAT SHOCK TRANSCRIPTION FACTOR"/>
    <property type="match status" value="1"/>
</dbReference>
<dbReference type="GO" id="GO:0003700">
    <property type="term" value="F:DNA-binding transcription factor activity"/>
    <property type="evidence" value="ECO:0007669"/>
    <property type="project" value="InterPro"/>
</dbReference>
<keyword evidence="2" id="KW-0238">DNA-binding</keyword>
<gene>
    <name evidence="7" type="ORF">DBRI00130_LOCUS22310</name>
    <name evidence="8" type="ORF">DBRI00130_LOCUS22312</name>
</gene>
<dbReference type="SMART" id="SM00415">
    <property type="entry name" value="HSF"/>
    <property type="match status" value="1"/>
</dbReference>
<evidence type="ECO:0000256" key="2">
    <source>
        <dbReference type="ARBA" id="ARBA00023125"/>
    </source>
</evidence>
<comment type="subcellular location">
    <subcellularLocation>
        <location evidence="1">Nucleus</location>
    </subcellularLocation>
</comment>
<dbReference type="PANTHER" id="PTHR10015:SF206">
    <property type="entry name" value="HSF-TYPE DNA-BINDING DOMAIN-CONTAINING PROTEIN"/>
    <property type="match status" value="1"/>
</dbReference>
<dbReference type="InterPro" id="IPR000232">
    <property type="entry name" value="HSF_DNA-bd"/>
</dbReference>
<dbReference type="GO" id="GO:0043565">
    <property type="term" value="F:sequence-specific DNA binding"/>
    <property type="evidence" value="ECO:0007669"/>
    <property type="project" value="InterPro"/>
</dbReference>
<dbReference type="InterPro" id="IPR036388">
    <property type="entry name" value="WH-like_DNA-bd_sf"/>
</dbReference>
<evidence type="ECO:0000256" key="4">
    <source>
        <dbReference type="RuleBase" id="RU004020"/>
    </source>
</evidence>
<feature type="domain" description="HSF-type DNA-binding" evidence="6">
    <location>
        <begin position="34"/>
        <end position="129"/>
    </location>
</feature>
<protein>
    <recommendedName>
        <fullName evidence="6">HSF-type DNA-binding domain-containing protein</fullName>
    </recommendedName>
</protein>
<evidence type="ECO:0000313" key="7">
    <source>
        <dbReference type="EMBL" id="CAE4621335.1"/>
    </source>
</evidence>